<reference evidence="2" key="2">
    <citation type="submission" date="2023-01" db="EMBL/GenBank/DDBJ databases">
        <authorList>
            <person name="Sun Q."/>
            <person name="Evtushenko L."/>
        </authorList>
    </citation>
    <scope>NUCLEOTIDE SEQUENCE</scope>
    <source>
        <strain evidence="2">VKM Ac-1069</strain>
    </source>
</reference>
<protein>
    <submittedName>
        <fullName evidence="2">Uncharacterized protein</fullName>
    </submittedName>
</protein>
<dbReference type="RefSeq" id="WP_037046021.1">
    <property type="nucleotide sequence ID" value="NZ_BAAAUZ010000042.1"/>
</dbReference>
<reference evidence="2" key="1">
    <citation type="journal article" date="2014" name="Int. J. Syst. Evol. Microbiol.">
        <title>Complete genome sequence of Corynebacterium casei LMG S-19264T (=DSM 44701T), isolated from a smear-ripened cheese.</title>
        <authorList>
            <consortium name="US DOE Joint Genome Institute (JGI-PGF)"/>
            <person name="Walter F."/>
            <person name="Albersmeier A."/>
            <person name="Kalinowski J."/>
            <person name="Ruckert C."/>
        </authorList>
    </citation>
    <scope>NUCLEOTIDE SEQUENCE</scope>
    <source>
        <strain evidence="2">VKM Ac-1069</strain>
    </source>
</reference>
<proteinExistence type="predicted"/>
<comment type="caution">
    <text evidence="2">The sequence shown here is derived from an EMBL/GenBank/DDBJ whole genome shotgun (WGS) entry which is preliminary data.</text>
</comment>
<evidence type="ECO:0000313" key="2">
    <source>
        <dbReference type="EMBL" id="GLL11231.1"/>
    </source>
</evidence>
<accession>A0A9W6NW46</accession>
<evidence type="ECO:0000313" key="3">
    <source>
        <dbReference type="Proteomes" id="UP001143463"/>
    </source>
</evidence>
<evidence type="ECO:0000256" key="1">
    <source>
        <dbReference type="SAM" id="MobiDB-lite"/>
    </source>
</evidence>
<gene>
    <name evidence="2" type="ORF">GCM10017577_23720</name>
</gene>
<name>A0A9W6NW46_9PSEU</name>
<dbReference type="EMBL" id="BSFQ01000008">
    <property type="protein sequence ID" value="GLL11231.1"/>
    <property type="molecule type" value="Genomic_DNA"/>
</dbReference>
<organism evidence="2 3">
    <name type="scientific">Pseudonocardia halophobica</name>
    <dbReference type="NCBI Taxonomy" id="29401"/>
    <lineage>
        <taxon>Bacteria</taxon>
        <taxon>Bacillati</taxon>
        <taxon>Actinomycetota</taxon>
        <taxon>Actinomycetes</taxon>
        <taxon>Pseudonocardiales</taxon>
        <taxon>Pseudonocardiaceae</taxon>
        <taxon>Pseudonocardia</taxon>
    </lineage>
</organism>
<keyword evidence="3" id="KW-1185">Reference proteome</keyword>
<dbReference type="Proteomes" id="UP001143463">
    <property type="component" value="Unassembled WGS sequence"/>
</dbReference>
<dbReference type="AlphaFoldDB" id="A0A9W6NW46"/>
<sequence length="89" mass="9614">MTIDLTVAQAESRSAAIADLLGALEELTSAYRGLPEDQWAGRCSADADRITAEVARHLFTARTRLASDYGRRRTRLPGAAERGLTAGPR</sequence>
<feature type="region of interest" description="Disordered" evidence="1">
    <location>
        <begin position="70"/>
        <end position="89"/>
    </location>
</feature>